<proteinExistence type="inferred from homology"/>
<dbReference type="CDD" id="cd02440">
    <property type="entry name" value="AdoMet_MTases"/>
    <property type="match status" value="1"/>
</dbReference>
<dbReference type="EMBL" id="CAJVAP010000004">
    <property type="protein sequence ID" value="CAG7601288.1"/>
    <property type="molecule type" value="Genomic_DNA"/>
</dbReference>
<organism evidence="7 8">
    <name type="scientific">Leucobacter soli</name>
    <dbReference type="NCBI Taxonomy" id="2812850"/>
    <lineage>
        <taxon>Bacteria</taxon>
        <taxon>Bacillati</taxon>
        <taxon>Actinomycetota</taxon>
        <taxon>Actinomycetes</taxon>
        <taxon>Micrococcales</taxon>
        <taxon>Microbacteriaceae</taxon>
        <taxon>Leucobacter</taxon>
    </lineage>
</organism>
<evidence type="ECO:0000313" key="7">
    <source>
        <dbReference type="EMBL" id="CAG7601288.1"/>
    </source>
</evidence>
<feature type="binding site" evidence="4">
    <location>
        <position position="315"/>
    </location>
    <ligand>
        <name>S-adenosyl-L-methionine</name>
        <dbReference type="ChEBI" id="CHEBI:59789"/>
    </ligand>
</feature>
<dbReference type="GO" id="GO:0070475">
    <property type="term" value="P:rRNA base methylation"/>
    <property type="evidence" value="ECO:0007669"/>
    <property type="project" value="TreeGrafter"/>
</dbReference>
<evidence type="ECO:0000313" key="8">
    <source>
        <dbReference type="Proteomes" id="UP000693892"/>
    </source>
</evidence>
<gene>
    <name evidence="7" type="primary">rlmC</name>
    <name evidence="7" type="ORF">LEUCIP111803_00445</name>
</gene>
<evidence type="ECO:0000256" key="3">
    <source>
        <dbReference type="ARBA" id="ARBA00022691"/>
    </source>
</evidence>
<comment type="caution">
    <text evidence="7">The sequence shown here is derived from an EMBL/GenBank/DDBJ whole genome shotgun (WGS) entry which is preliminary data.</text>
</comment>
<dbReference type="PANTHER" id="PTHR11061:SF30">
    <property type="entry name" value="TRNA (URACIL(54)-C(5))-METHYLTRANSFERASE"/>
    <property type="match status" value="1"/>
</dbReference>
<evidence type="ECO:0000256" key="2">
    <source>
        <dbReference type="ARBA" id="ARBA00022679"/>
    </source>
</evidence>
<keyword evidence="8" id="KW-1185">Reference proteome</keyword>
<dbReference type="PANTHER" id="PTHR11061">
    <property type="entry name" value="RNA M5U METHYLTRANSFERASE"/>
    <property type="match status" value="1"/>
</dbReference>
<keyword evidence="2 4" id="KW-0808">Transferase</keyword>
<feature type="binding site" evidence="4">
    <location>
        <position position="248"/>
    </location>
    <ligand>
        <name>S-adenosyl-L-methionine</name>
        <dbReference type="ChEBI" id="CHEBI:59789"/>
    </ligand>
</feature>
<sequence>MTTLPMLQCRYFASGECRSCALIETPYDAQLAAKEARCRALLPGAPEAVWLPAFSGGDRGFRNRAKLVVGGTGGRPGGIRLGILGPSGEGVDLRECAIQAPEIAAAIPVLAAFLERTALAPYDVPARRGELKFVHVTLAPSGELMLRFVTRTEHGLTTIRARLGELRALLPQAAVISVNLLPEHRAVLEGEREELLHGSALRMDLGPVALHLRPQSFFQTNTVVARELYGQVASWVAGCSPASVWDLYCGVGGFALHVAAPGRAVLGVELSAAAVDSARRSAREAGLPARFEAADATEFALAAAPEELPELVIVNPPRRGIGEVLAAFLEGSGVPRVVYSSCNPESLAKDLAAMPSYALREARVFDMFPHTSHLEVAVLLERVGG</sequence>
<comment type="similarity">
    <text evidence="4">Belongs to the class I-like SAM-binding methyltransferase superfamily. RNA M5U methyltransferase family.</text>
</comment>
<name>A0A916NLE5_9MICO</name>
<evidence type="ECO:0000256" key="4">
    <source>
        <dbReference type="PROSITE-ProRule" id="PRU01024"/>
    </source>
</evidence>
<feature type="domain" description="Methyltransferase" evidence="6">
    <location>
        <begin position="244"/>
        <end position="302"/>
    </location>
</feature>
<feature type="active site" evidence="5">
    <location>
        <position position="342"/>
    </location>
</feature>
<keyword evidence="3 4" id="KW-0949">S-adenosyl-L-methionine</keyword>
<dbReference type="AlphaFoldDB" id="A0A916NLE5"/>
<dbReference type="EC" id="2.1.1.189" evidence="7"/>
<dbReference type="Pfam" id="PF13649">
    <property type="entry name" value="Methyltransf_25"/>
    <property type="match status" value="1"/>
</dbReference>
<feature type="active site" description="Nucleophile" evidence="4">
    <location>
        <position position="342"/>
    </location>
</feature>
<dbReference type="GO" id="GO:0070041">
    <property type="term" value="F:rRNA (uridine-C5-)-methyltransferase activity"/>
    <property type="evidence" value="ECO:0007669"/>
    <property type="project" value="TreeGrafter"/>
</dbReference>
<dbReference type="PROSITE" id="PS01231">
    <property type="entry name" value="TRMA_2"/>
    <property type="match status" value="1"/>
</dbReference>
<dbReference type="InterPro" id="IPR041698">
    <property type="entry name" value="Methyltransf_25"/>
</dbReference>
<accession>A0A916NLE5</accession>
<dbReference type="InterPro" id="IPR030391">
    <property type="entry name" value="MeTrfase_TrmA_CS"/>
</dbReference>
<dbReference type="Proteomes" id="UP000693892">
    <property type="component" value="Unassembled WGS sequence"/>
</dbReference>
<protein>
    <submittedName>
        <fullName evidence="7">23S rRNA (Uracil(747)-C(5))-methyltransferase RlmC</fullName>
        <ecNumber evidence="7">2.1.1.189</ecNumber>
    </submittedName>
</protein>
<dbReference type="RefSeq" id="WP_382332244.1">
    <property type="nucleotide sequence ID" value="NZ_CAJVAP010000004.1"/>
</dbReference>
<evidence type="ECO:0000256" key="1">
    <source>
        <dbReference type="ARBA" id="ARBA00022603"/>
    </source>
</evidence>
<reference evidence="7" key="1">
    <citation type="submission" date="2021-06" db="EMBL/GenBank/DDBJ databases">
        <authorList>
            <person name="Criscuolo A."/>
        </authorList>
    </citation>
    <scope>NUCLEOTIDE SEQUENCE</scope>
    <source>
        <strain evidence="7">CIP111803</strain>
    </source>
</reference>
<evidence type="ECO:0000259" key="6">
    <source>
        <dbReference type="Pfam" id="PF13649"/>
    </source>
</evidence>
<feature type="binding site" evidence="4">
    <location>
        <position position="219"/>
    </location>
    <ligand>
        <name>S-adenosyl-L-methionine</name>
        <dbReference type="ChEBI" id="CHEBI:59789"/>
    </ligand>
</feature>
<feature type="binding site" evidence="4">
    <location>
        <position position="269"/>
    </location>
    <ligand>
        <name>S-adenosyl-L-methionine</name>
        <dbReference type="ChEBI" id="CHEBI:59789"/>
    </ligand>
</feature>
<keyword evidence="1 4" id="KW-0489">Methyltransferase</keyword>
<dbReference type="PROSITE" id="PS51687">
    <property type="entry name" value="SAM_MT_RNA_M5U"/>
    <property type="match status" value="1"/>
</dbReference>
<dbReference type="InterPro" id="IPR010280">
    <property type="entry name" value="U5_MeTrfase_fam"/>
</dbReference>
<dbReference type="PROSITE" id="PS01230">
    <property type="entry name" value="TRMA_1"/>
    <property type="match status" value="1"/>
</dbReference>
<dbReference type="InterPro" id="IPR030390">
    <property type="entry name" value="MeTrfase_TrmA_AS"/>
</dbReference>
<dbReference type="Pfam" id="PF05958">
    <property type="entry name" value="tRNA_U5-meth_tr"/>
    <property type="match status" value="1"/>
</dbReference>
<evidence type="ECO:0000256" key="5">
    <source>
        <dbReference type="PROSITE-ProRule" id="PRU10015"/>
    </source>
</evidence>